<dbReference type="InterPro" id="IPR011701">
    <property type="entry name" value="MFS"/>
</dbReference>
<feature type="transmembrane region" description="Helical" evidence="7">
    <location>
        <begin position="264"/>
        <end position="288"/>
    </location>
</feature>
<feature type="transmembrane region" description="Helical" evidence="7">
    <location>
        <begin position="380"/>
        <end position="404"/>
    </location>
</feature>
<name>A0ABQ0GF87_9PEZI</name>
<evidence type="ECO:0000313" key="10">
    <source>
        <dbReference type="Proteomes" id="UP001628179"/>
    </source>
</evidence>
<dbReference type="InterPro" id="IPR036259">
    <property type="entry name" value="MFS_trans_sf"/>
</dbReference>
<evidence type="ECO:0000313" key="9">
    <source>
        <dbReference type="EMBL" id="GAB1316215.1"/>
    </source>
</evidence>
<feature type="compositionally biased region" description="Acidic residues" evidence="6">
    <location>
        <begin position="8"/>
        <end position="18"/>
    </location>
</feature>
<dbReference type="RefSeq" id="XP_070917946.1">
    <property type="nucleotide sequence ID" value="XM_071061845.1"/>
</dbReference>
<feature type="compositionally biased region" description="Basic and acidic residues" evidence="6">
    <location>
        <begin position="19"/>
        <end position="34"/>
    </location>
</feature>
<accession>A0ABQ0GF87</accession>
<dbReference type="Gene3D" id="1.20.1250.20">
    <property type="entry name" value="MFS general substrate transporter like domains"/>
    <property type="match status" value="1"/>
</dbReference>
<dbReference type="InterPro" id="IPR020846">
    <property type="entry name" value="MFS_dom"/>
</dbReference>
<feature type="domain" description="Major facilitator superfamily (MFS) profile" evidence="8">
    <location>
        <begin position="90"/>
        <end position="605"/>
    </location>
</feature>
<dbReference type="EMBL" id="BAAFSV010000003">
    <property type="protein sequence ID" value="GAB1316215.1"/>
    <property type="molecule type" value="Genomic_DNA"/>
</dbReference>
<dbReference type="SUPFAM" id="SSF103473">
    <property type="entry name" value="MFS general substrate transporter"/>
    <property type="match status" value="1"/>
</dbReference>
<comment type="caution">
    <text evidence="9">The sequence shown here is derived from an EMBL/GenBank/DDBJ whole genome shotgun (WGS) entry which is preliminary data.</text>
</comment>
<dbReference type="PANTHER" id="PTHR23504">
    <property type="entry name" value="MAJOR FACILITATOR SUPERFAMILY DOMAIN-CONTAINING PROTEIN 10"/>
    <property type="match status" value="1"/>
</dbReference>
<dbReference type="Pfam" id="PF07690">
    <property type="entry name" value="MFS_1"/>
    <property type="match status" value="1"/>
</dbReference>
<feature type="region of interest" description="Disordered" evidence="6">
    <location>
        <begin position="341"/>
        <end position="362"/>
    </location>
</feature>
<feature type="transmembrane region" description="Helical" evidence="7">
    <location>
        <begin position="475"/>
        <end position="494"/>
    </location>
</feature>
<evidence type="ECO:0000256" key="4">
    <source>
        <dbReference type="ARBA" id="ARBA00022989"/>
    </source>
</evidence>
<feature type="region of interest" description="Disordered" evidence="6">
    <location>
        <begin position="1"/>
        <end position="64"/>
    </location>
</feature>
<evidence type="ECO:0000259" key="8">
    <source>
        <dbReference type="PROSITE" id="PS50850"/>
    </source>
</evidence>
<keyword evidence="10" id="KW-1185">Reference proteome</keyword>
<dbReference type="CDD" id="cd17330">
    <property type="entry name" value="MFS_SLC46_TetA_like"/>
    <property type="match status" value="1"/>
</dbReference>
<dbReference type="PANTHER" id="PTHR23504:SF6">
    <property type="entry name" value="MULTIDRUG TRANSPORTER, PUTATIVE (AFU_ORTHOLOGUE AFUA_4G08740)-RELATED"/>
    <property type="match status" value="1"/>
</dbReference>
<comment type="subcellular location">
    <subcellularLocation>
        <location evidence="1">Membrane</location>
        <topology evidence="1">Multi-pass membrane protein</topology>
    </subcellularLocation>
</comment>
<dbReference type="Proteomes" id="UP001628179">
    <property type="component" value="Unassembled WGS sequence"/>
</dbReference>
<dbReference type="PROSITE" id="PS50850">
    <property type="entry name" value="MFS"/>
    <property type="match status" value="1"/>
</dbReference>
<evidence type="ECO:0000256" key="1">
    <source>
        <dbReference type="ARBA" id="ARBA00004141"/>
    </source>
</evidence>
<feature type="transmembrane region" description="Helical" evidence="7">
    <location>
        <begin position="441"/>
        <end position="463"/>
    </location>
</feature>
<evidence type="ECO:0000256" key="5">
    <source>
        <dbReference type="ARBA" id="ARBA00023136"/>
    </source>
</evidence>
<evidence type="ECO:0000256" key="3">
    <source>
        <dbReference type="ARBA" id="ARBA00022692"/>
    </source>
</evidence>
<gene>
    <name evidence="9" type="ORF">MFIFM68171_06425</name>
</gene>
<feature type="transmembrane region" description="Helical" evidence="7">
    <location>
        <begin position="163"/>
        <end position="183"/>
    </location>
</feature>
<keyword evidence="2" id="KW-0813">Transport</keyword>
<keyword evidence="4 7" id="KW-1133">Transmembrane helix</keyword>
<organism evidence="9 10">
    <name type="scientific">Madurella fahalii</name>
    <dbReference type="NCBI Taxonomy" id="1157608"/>
    <lineage>
        <taxon>Eukaryota</taxon>
        <taxon>Fungi</taxon>
        <taxon>Dikarya</taxon>
        <taxon>Ascomycota</taxon>
        <taxon>Pezizomycotina</taxon>
        <taxon>Sordariomycetes</taxon>
        <taxon>Sordariomycetidae</taxon>
        <taxon>Sordariales</taxon>
        <taxon>Sordariales incertae sedis</taxon>
        <taxon>Madurella</taxon>
    </lineage>
</organism>
<protein>
    <recommendedName>
        <fullName evidence="8">Major facilitator superfamily (MFS) profile domain-containing protein</fullName>
    </recommendedName>
</protein>
<reference evidence="9 10" key="1">
    <citation type="submission" date="2024-09" db="EMBL/GenBank/DDBJ databases">
        <title>Itraconazole resistance in Madurella fahalii resulting from another homologue of gene encoding cytochrome P450 14-alpha sterol demethylase (CYP51).</title>
        <authorList>
            <person name="Yoshioka I."/>
            <person name="Fahal A.H."/>
            <person name="Kaneko S."/>
            <person name="Yaguchi T."/>
        </authorList>
    </citation>
    <scope>NUCLEOTIDE SEQUENCE [LARGE SCALE GENOMIC DNA]</scope>
    <source>
        <strain evidence="9 10">IFM 68171</strain>
    </source>
</reference>
<keyword evidence="3 7" id="KW-0812">Transmembrane</keyword>
<dbReference type="GeneID" id="98177168"/>
<feature type="transmembrane region" description="Helical" evidence="7">
    <location>
        <begin position="221"/>
        <end position="244"/>
    </location>
</feature>
<feature type="transmembrane region" description="Helical" evidence="7">
    <location>
        <begin position="581"/>
        <end position="600"/>
    </location>
</feature>
<evidence type="ECO:0000256" key="7">
    <source>
        <dbReference type="SAM" id="Phobius"/>
    </source>
</evidence>
<keyword evidence="5 7" id="KW-0472">Membrane</keyword>
<feature type="transmembrane region" description="Helical" evidence="7">
    <location>
        <begin position="506"/>
        <end position="526"/>
    </location>
</feature>
<evidence type="ECO:0000256" key="6">
    <source>
        <dbReference type="SAM" id="MobiDB-lite"/>
    </source>
</evidence>
<proteinExistence type="predicted"/>
<evidence type="ECO:0000256" key="2">
    <source>
        <dbReference type="ARBA" id="ARBA00022448"/>
    </source>
</evidence>
<sequence>MGNFGAPDEADALEYEEAEDKHVGLTRPDPHSESSGDLTTRPGLLPSNSSSSSSSGGAIPGTQAPAELESAYERVDAKTVSWRDLPRKDQLIVITLARLSEPLVQTSLQSYMFYQLKWFDPSLPDSVISSQAGILHASFTAAQFVTAMMWGQVADSSRFGRKTVLMIGLAGTMISCLGFGFSTSFWQALMFRSIGGMTNGNVGVLRTMISETVREKKYQSRAFLLLPITFNIGVIIGPILGGVLSDPAGSYPYLFGDVEFFRRFPYATPNLLSTFLLFCAVLSVWLFVEERQTLESRLDKRDRGLEVGRVLRAWLTGSRSGAVYTPLATQDTATHVDGTHLTESTHSHQPSISRTRTKSKHSRRRYAQRLAFRRIFTHNVVFTLAASFLLAFHVGTFNSLWFVFLSTPVYDPAKPPKSPDALGRHLPFAFTGGLGLRPREVGMAMAILGVLGIGLQLGVYPWLSARLGTVRSWRLFLLFFPFTYFLVPYLSLVPAASPPPNPKDGVAVWAAIAAVLSFQVVGRTFALPAQTILVNNCTPHPSVLGTVHGIGQSVSSFARTIGPIMGGFLYGLGLARGIIGAVWWGLAGVAVCGFLASLFVREGDGHEIWLEGDEEDAEEVAGSR</sequence>